<proteinExistence type="predicted"/>
<sequence>MEAVTAVGFALVMGAVVYLLGGMLLRRPG</sequence>
<evidence type="ECO:0000313" key="2">
    <source>
        <dbReference type="EMBL" id="QDU19140.1"/>
    </source>
</evidence>
<protein>
    <submittedName>
        <fullName evidence="2">Uncharacterized protein</fullName>
    </submittedName>
</protein>
<dbReference type="Proteomes" id="UP000319576">
    <property type="component" value="Chromosome"/>
</dbReference>
<dbReference type="KEGG" id="uli:ETAA1_10440"/>
<evidence type="ECO:0000313" key="3">
    <source>
        <dbReference type="Proteomes" id="UP000319576"/>
    </source>
</evidence>
<dbReference type="AlphaFoldDB" id="A0A517XNQ5"/>
<reference evidence="2 3" key="1">
    <citation type="submission" date="2019-02" db="EMBL/GenBank/DDBJ databases">
        <title>Deep-cultivation of Planctomycetes and their phenomic and genomic characterization uncovers novel biology.</title>
        <authorList>
            <person name="Wiegand S."/>
            <person name="Jogler M."/>
            <person name="Boedeker C."/>
            <person name="Pinto D."/>
            <person name="Vollmers J."/>
            <person name="Rivas-Marin E."/>
            <person name="Kohn T."/>
            <person name="Peeters S.H."/>
            <person name="Heuer A."/>
            <person name="Rast P."/>
            <person name="Oberbeckmann S."/>
            <person name="Bunk B."/>
            <person name="Jeske O."/>
            <person name="Meyerdierks A."/>
            <person name="Storesund J.E."/>
            <person name="Kallscheuer N."/>
            <person name="Luecker S."/>
            <person name="Lage O.M."/>
            <person name="Pohl T."/>
            <person name="Merkel B.J."/>
            <person name="Hornburger P."/>
            <person name="Mueller R.-W."/>
            <person name="Bruemmer F."/>
            <person name="Labrenz M."/>
            <person name="Spormann A.M."/>
            <person name="Op den Camp H."/>
            <person name="Overmann J."/>
            <person name="Amann R."/>
            <person name="Jetten M.S.M."/>
            <person name="Mascher T."/>
            <person name="Medema M.H."/>
            <person name="Devos D.P."/>
            <person name="Kaster A.-K."/>
            <person name="Ovreas L."/>
            <person name="Rohde M."/>
            <person name="Galperin M.Y."/>
            <person name="Jogler C."/>
        </authorList>
    </citation>
    <scope>NUCLEOTIDE SEQUENCE [LARGE SCALE GENOMIC DNA]</scope>
    <source>
        <strain evidence="2 3">ETA_A1</strain>
    </source>
</reference>
<keyword evidence="1" id="KW-0812">Transmembrane</keyword>
<keyword evidence="1" id="KW-1133">Transmembrane helix</keyword>
<accession>A0A517XNQ5</accession>
<feature type="transmembrane region" description="Helical" evidence="1">
    <location>
        <begin position="6"/>
        <end position="25"/>
    </location>
</feature>
<name>A0A517XNQ5_9BACT</name>
<gene>
    <name evidence="2" type="ORF">ETAA1_10440</name>
</gene>
<keyword evidence="1" id="KW-0472">Membrane</keyword>
<evidence type="ECO:0000256" key="1">
    <source>
        <dbReference type="SAM" id="Phobius"/>
    </source>
</evidence>
<organism evidence="2 3">
    <name type="scientific">Urbifossiella limnaea</name>
    <dbReference type="NCBI Taxonomy" id="2528023"/>
    <lineage>
        <taxon>Bacteria</taxon>
        <taxon>Pseudomonadati</taxon>
        <taxon>Planctomycetota</taxon>
        <taxon>Planctomycetia</taxon>
        <taxon>Gemmatales</taxon>
        <taxon>Gemmataceae</taxon>
        <taxon>Urbifossiella</taxon>
    </lineage>
</organism>
<dbReference type="EMBL" id="CP036273">
    <property type="protein sequence ID" value="QDU19140.1"/>
    <property type="molecule type" value="Genomic_DNA"/>
</dbReference>
<keyword evidence="3" id="KW-1185">Reference proteome</keyword>